<accession>A0A0W0TNK1</accession>
<dbReference type="GO" id="GO:0005886">
    <property type="term" value="C:plasma membrane"/>
    <property type="evidence" value="ECO:0007669"/>
    <property type="project" value="UniProtKB-SubCell"/>
</dbReference>
<reference evidence="8 10" key="1">
    <citation type="submission" date="2015-11" db="EMBL/GenBank/DDBJ databases">
        <title>Genomic analysis of 38 Legionella species identifies large and diverse effector repertoires.</title>
        <authorList>
            <person name="Burstein D."/>
            <person name="Amaro F."/>
            <person name="Zusman T."/>
            <person name="Lifshitz Z."/>
            <person name="Cohen O."/>
            <person name="Gilbert J.A."/>
            <person name="Pupko T."/>
            <person name="Shuman H.A."/>
            <person name="Segal G."/>
        </authorList>
    </citation>
    <scope>NUCLEOTIDE SEQUENCE [LARGE SCALE GENOMIC DNA]</scope>
    <source>
        <strain evidence="8 10">WO-44C</strain>
    </source>
</reference>
<dbReference type="Proteomes" id="UP000251942">
    <property type="component" value="Unassembled WGS sequence"/>
</dbReference>
<reference evidence="9 11" key="2">
    <citation type="submission" date="2018-06" db="EMBL/GenBank/DDBJ databases">
        <authorList>
            <consortium name="Pathogen Informatics"/>
            <person name="Doyle S."/>
        </authorList>
    </citation>
    <scope>NUCLEOTIDE SEQUENCE [LARGE SCALE GENOMIC DNA]</scope>
    <source>
        <strain evidence="9 11">NCTC12022</strain>
    </source>
</reference>
<dbReference type="PANTHER" id="PTHR32322">
    <property type="entry name" value="INNER MEMBRANE TRANSPORTER"/>
    <property type="match status" value="1"/>
</dbReference>
<evidence type="ECO:0000256" key="3">
    <source>
        <dbReference type="ARBA" id="ARBA00022692"/>
    </source>
</evidence>
<dbReference type="InterPro" id="IPR037185">
    <property type="entry name" value="EmrE-like"/>
</dbReference>
<dbReference type="STRING" id="453.Lfee_1717"/>
<evidence type="ECO:0000256" key="5">
    <source>
        <dbReference type="ARBA" id="ARBA00023136"/>
    </source>
</evidence>
<dbReference type="RefSeq" id="WP_058445825.1">
    <property type="nucleotide sequence ID" value="NZ_CAAAHT010000002.1"/>
</dbReference>
<keyword evidence="10" id="KW-1185">Reference proteome</keyword>
<dbReference type="InterPro" id="IPR000620">
    <property type="entry name" value="EamA_dom"/>
</dbReference>
<dbReference type="Proteomes" id="UP000054698">
    <property type="component" value="Unassembled WGS sequence"/>
</dbReference>
<evidence type="ECO:0000313" key="9">
    <source>
        <dbReference type="EMBL" id="SPX60961.1"/>
    </source>
</evidence>
<proteinExistence type="predicted"/>
<dbReference type="PATRIC" id="fig|453.4.peg.1889"/>
<feature type="transmembrane region" description="Helical" evidence="6">
    <location>
        <begin position="33"/>
        <end position="54"/>
    </location>
</feature>
<feature type="transmembrane region" description="Helical" evidence="6">
    <location>
        <begin position="121"/>
        <end position="141"/>
    </location>
</feature>
<dbReference type="InterPro" id="IPR050638">
    <property type="entry name" value="AA-Vitamin_Transporters"/>
</dbReference>
<dbReference type="PANTHER" id="PTHR32322:SF18">
    <property type="entry name" value="S-ADENOSYLMETHIONINE_S-ADENOSYLHOMOCYSTEINE TRANSPORTER"/>
    <property type="match status" value="1"/>
</dbReference>
<dbReference type="SUPFAM" id="SSF103481">
    <property type="entry name" value="Multidrug resistance efflux transporter EmrE"/>
    <property type="match status" value="2"/>
</dbReference>
<dbReference type="Pfam" id="PF00892">
    <property type="entry name" value="EamA"/>
    <property type="match status" value="2"/>
</dbReference>
<evidence type="ECO:0000256" key="1">
    <source>
        <dbReference type="ARBA" id="ARBA00004651"/>
    </source>
</evidence>
<feature type="domain" description="EamA" evidence="7">
    <location>
        <begin position="4"/>
        <end position="138"/>
    </location>
</feature>
<keyword evidence="2" id="KW-1003">Cell membrane</keyword>
<gene>
    <name evidence="8" type="ORF">Lfee_1717</name>
    <name evidence="9" type="ORF">NCTC12022_01698</name>
</gene>
<feature type="transmembrane region" description="Helical" evidence="6">
    <location>
        <begin position="66"/>
        <end position="90"/>
    </location>
</feature>
<comment type="subcellular location">
    <subcellularLocation>
        <location evidence="1">Cell membrane</location>
        <topology evidence="1">Multi-pass membrane protein</topology>
    </subcellularLocation>
</comment>
<evidence type="ECO:0000256" key="2">
    <source>
        <dbReference type="ARBA" id="ARBA00022475"/>
    </source>
</evidence>
<evidence type="ECO:0000256" key="6">
    <source>
        <dbReference type="SAM" id="Phobius"/>
    </source>
</evidence>
<feature type="transmembrane region" description="Helical" evidence="6">
    <location>
        <begin position="216"/>
        <end position="234"/>
    </location>
</feature>
<feature type="transmembrane region" description="Helical" evidence="6">
    <location>
        <begin position="182"/>
        <end position="204"/>
    </location>
</feature>
<protein>
    <submittedName>
        <fullName evidence="8">EamA-like transporter family protein</fullName>
    </submittedName>
    <submittedName>
        <fullName evidence="9">Predicted permease, DMT superfamily</fullName>
    </submittedName>
</protein>
<evidence type="ECO:0000259" key="7">
    <source>
        <dbReference type="Pfam" id="PF00892"/>
    </source>
</evidence>
<dbReference type="OrthoDB" id="4167046at2"/>
<evidence type="ECO:0000313" key="10">
    <source>
        <dbReference type="Proteomes" id="UP000054698"/>
    </source>
</evidence>
<evidence type="ECO:0000256" key="4">
    <source>
        <dbReference type="ARBA" id="ARBA00022989"/>
    </source>
</evidence>
<feature type="transmembrane region" description="Helical" evidence="6">
    <location>
        <begin position="96"/>
        <end position="114"/>
    </location>
</feature>
<evidence type="ECO:0000313" key="11">
    <source>
        <dbReference type="Proteomes" id="UP000251942"/>
    </source>
</evidence>
<feature type="transmembrane region" description="Helical" evidence="6">
    <location>
        <begin position="246"/>
        <end position="263"/>
    </location>
</feature>
<organism evidence="8 10">
    <name type="scientific">Legionella feeleii</name>
    <dbReference type="NCBI Taxonomy" id="453"/>
    <lineage>
        <taxon>Bacteria</taxon>
        <taxon>Pseudomonadati</taxon>
        <taxon>Pseudomonadota</taxon>
        <taxon>Gammaproteobacteria</taxon>
        <taxon>Legionellales</taxon>
        <taxon>Legionellaceae</taxon>
        <taxon>Legionella</taxon>
    </lineage>
</organism>
<name>A0A0W0TNK1_9GAMM</name>
<keyword evidence="5 6" id="KW-0472">Membrane</keyword>
<keyword evidence="4 6" id="KW-1133">Transmembrane helix</keyword>
<keyword evidence="3 6" id="KW-0812">Transmembrane</keyword>
<sequence length="294" mass="31825">MKTRGRLLAAIAVFFWGAAYVWGKLAMDWLSPFAASTARFGFAAFIMLIITVFINKPGRSQFKGHWLHYFLLGFIGITCFQGFLFLGVYYSSPVSAAVIMALSPALTAILEGLITRQMPPAATIFGIVISMVGAVIAILGASPQGLSHFHLNGGDLFAFIASLCFSFYTVASRRWLIKQVSLLFNVTLIVTIGAIFLLPLGLSFLPDSFPPSMTPVWALVGLILGSTVSAYLCWTQAIDQIGVSEPNLMFNFMPIVTIGLYSLQGNLPTLLQLAGALLVVAGVSWAMLPNNRRS</sequence>
<feature type="domain" description="EamA" evidence="7">
    <location>
        <begin position="154"/>
        <end position="285"/>
    </location>
</feature>
<evidence type="ECO:0000313" key="8">
    <source>
        <dbReference type="EMBL" id="KTC96805.1"/>
    </source>
</evidence>
<dbReference type="AlphaFoldDB" id="A0A0W0TNK1"/>
<feature type="transmembrane region" description="Helical" evidence="6">
    <location>
        <begin position="269"/>
        <end position="288"/>
    </location>
</feature>
<feature type="transmembrane region" description="Helical" evidence="6">
    <location>
        <begin position="153"/>
        <end position="170"/>
    </location>
</feature>
<dbReference type="EMBL" id="UASS01000013">
    <property type="protein sequence ID" value="SPX60961.1"/>
    <property type="molecule type" value="Genomic_DNA"/>
</dbReference>
<dbReference type="EMBL" id="LNYB01000080">
    <property type="protein sequence ID" value="KTC96805.1"/>
    <property type="molecule type" value="Genomic_DNA"/>
</dbReference>